<comment type="caution">
    <text evidence="13">The sequence shown here is derived from an EMBL/GenBank/DDBJ whole genome shotgun (WGS) entry which is preliminary data.</text>
</comment>
<dbReference type="NCBIfam" id="NF005559">
    <property type="entry name" value="PRK07231.1"/>
    <property type="match status" value="1"/>
</dbReference>
<dbReference type="Pfam" id="PF13561">
    <property type="entry name" value="adh_short_C2"/>
    <property type="match status" value="2"/>
</dbReference>
<evidence type="ECO:0000313" key="13">
    <source>
        <dbReference type="EMBL" id="KAK4876664.1"/>
    </source>
</evidence>
<evidence type="ECO:0000259" key="12">
    <source>
        <dbReference type="Pfam" id="PF01636"/>
    </source>
</evidence>
<dbReference type="PRINTS" id="PR00080">
    <property type="entry name" value="SDRFAMILY"/>
</dbReference>
<evidence type="ECO:0000313" key="14">
    <source>
        <dbReference type="Proteomes" id="UP001353858"/>
    </source>
</evidence>
<dbReference type="Gene3D" id="3.40.50.720">
    <property type="entry name" value="NAD(P)-binding Rossmann-like Domain"/>
    <property type="match status" value="3"/>
</dbReference>
<dbReference type="AlphaFoldDB" id="A0AAN7PTH3"/>
<evidence type="ECO:0000256" key="8">
    <source>
        <dbReference type="ARBA" id="ARBA00036820"/>
    </source>
</evidence>
<dbReference type="FunFam" id="3.90.1200.10:FF:000007">
    <property type="entry name" value="hydroxylysine kinase isoform X1"/>
    <property type="match status" value="1"/>
</dbReference>
<dbReference type="SUPFAM" id="SSF51735">
    <property type="entry name" value="NAD(P)-binding Rossmann-fold domains"/>
    <property type="match status" value="3"/>
</dbReference>
<dbReference type="GO" id="GO:0004090">
    <property type="term" value="F:carbonyl reductase (NADPH) activity"/>
    <property type="evidence" value="ECO:0007669"/>
    <property type="project" value="TreeGrafter"/>
</dbReference>
<dbReference type="InterPro" id="IPR002575">
    <property type="entry name" value="Aminoglycoside_PTrfase"/>
</dbReference>
<dbReference type="InterPro" id="IPR036291">
    <property type="entry name" value="NAD(P)-bd_dom_sf"/>
</dbReference>
<comment type="similarity">
    <text evidence="3">Belongs to the short-chain dehydrogenases/reductases (SDR) family.</text>
</comment>
<protein>
    <recommendedName>
        <fullName evidence="11">Hydroxylysine kinase</fullName>
        <ecNumber evidence="10">2.7.1.81</ecNumber>
    </recommendedName>
</protein>
<proteinExistence type="inferred from homology"/>
<name>A0AAN7PTH3_9COLE</name>
<evidence type="ECO:0000256" key="3">
    <source>
        <dbReference type="ARBA" id="ARBA00006484"/>
    </source>
</evidence>
<dbReference type="SUPFAM" id="SSF56112">
    <property type="entry name" value="Protein kinase-like (PK-like)"/>
    <property type="match status" value="1"/>
</dbReference>
<dbReference type="GO" id="GO:0005737">
    <property type="term" value="C:cytoplasm"/>
    <property type="evidence" value="ECO:0007669"/>
    <property type="project" value="UniProtKB-SubCell"/>
</dbReference>
<dbReference type="InterPro" id="IPR011009">
    <property type="entry name" value="Kinase-like_dom_sf"/>
</dbReference>
<dbReference type="GO" id="GO:0047992">
    <property type="term" value="F:hydroxylysine kinase activity"/>
    <property type="evidence" value="ECO:0007669"/>
    <property type="project" value="UniProtKB-EC"/>
</dbReference>
<comment type="catalytic activity">
    <reaction evidence="8">
        <text>(5R)-5-hydroxy-L-lysine + GTP = (5R)-5-phosphooxy-L-lysine + GDP + H(+)</text>
        <dbReference type="Rhea" id="RHEA:19049"/>
        <dbReference type="ChEBI" id="CHEBI:15378"/>
        <dbReference type="ChEBI" id="CHEBI:37565"/>
        <dbReference type="ChEBI" id="CHEBI:57882"/>
        <dbReference type="ChEBI" id="CHEBI:58189"/>
        <dbReference type="ChEBI" id="CHEBI:58357"/>
        <dbReference type="EC" id="2.7.1.81"/>
    </reaction>
</comment>
<dbReference type="Proteomes" id="UP001353858">
    <property type="component" value="Unassembled WGS sequence"/>
</dbReference>
<dbReference type="PROSITE" id="PS00061">
    <property type="entry name" value="ADH_SHORT"/>
    <property type="match status" value="1"/>
</dbReference>
<dbReference type="Pfam" id="PF01636">
    <property type="entry name" value="APH"/>
    <property type="match status" value="1"/>
</dbReference>
<dbReference type="Gene3D" id="3.90.1200.10">
    <property type="match status" value="1"/>
</dbReference>
<sequence>MFEPGILKPGEKIKSVTSLREIESLLTSLYGLTAFNIVELNGYDDKNYKISVKCPESNSENEYTFKIMNSLDSKNTAFVEAQNEVMFFLRKRGIVCPKPIKNKDGKYYSLETFTSGQHVVRLLTYIPGTILYKTKPTAKTYYQIGQEIATLDVMLKEFHHNGVASRKHIWMLDVVPVLKQYFFVIKDDCKRKLFEIIIADFEEHVLKIRDNLEQGIIHGDFNEQNILTKYVNDELMYSGILDFGDVNYSCYLFELAIALTYMMIMEKNVDSAGYVIAGYSKIRTIPDIEFSLLKKCTMARICQSYIIGTYSSLQEPDNPYLLVAVKDGWDLLQKLLNESDEHTLHKWKSAAKQYNETTENSVIRNYCSHICKNRFGGKVAVVSGGTQGIGLSVARRLAQEGAKVVISSTKEKNVSEAVDSLAAEGLAVTGVVCHAGKKEERKIVLEKAAQLGGIDTLFLNSGINPKPGPILNADEPLWDKVFDINIKAQFLFVKEAMPLMKKHQGGSIILMSSLGAYAYKEKLGLYSVSKMCLITLTKVLANELASDDITVNCVAPAFIDTKFGSVIRNYCSHICKNRFGGKVAVVSGGTQGIGLSVARRLAQEGAKVVISSRKEKNVSEAVDSLAAEGLAVTGVVCHAGKKEERKIVLEKAAQLGGIDTLFLNSGINPKPGPILNADEPLWDKVFDVNIKAQFLFVKEAMPLMKKNQGGSIILMSSLGAYVYKEKLGLYSVSKMGIFTLTKVLANELASDDITVNCVAPAFIDTKFGSILFENKSEVIKSIPLNRAGVPEDVSGVIAFLASKDASHICKNRFDGKVAVVSGGTQGIGLSTARRLAQEGAKVIISSRKQKNVNEAVDVLAAEGLSVTGIVCHAGKKEERKLVFEKAAQLGGIDTLFLNSGINPKPAPLLDTDEALWDKAFDINIKAQFLFVKEAMPLMKKHQGGSIILMSTIGSFFYKELLGLYSVSKMCLLTLTKVLANELAPHDITVNCVAPAYIDTKFASILFENKSEVINSIPLKRVGVPEDVSGVIAFLASKDARFITGETFLICGGIQSRMPL</sequence>
<reference evidence="14" key="1">
    <citation type="submission" date="2023-01" db="EMBL/GenBank/DDBJ databases">
        <title>Key to firefly adult light organ development and bioluminescence: homeobox transcription factors regulate luciferase expression and transportation to peroxisome.</title>
        <authorList>
            <person name="Fu X."/>
        </authorList>
    </citation>
    <scope>NUCLEOTIDE SEQUENCE [LARGE SCALE GENOMIC DNA]</scope>
</reference>
<keyword evidence="5" id="KW-0808">Transferase</keyword>
<dbReference type="InterPro" id="IPR002347">
    <property type="entry name" value="SDR_fam"/>
</dbReference>
<comment type="similarity">
    <text evidence="2">Belongs to the aminoglycoside phosphotransferase family.</text>
</comment>
<gene>
    <name evidence="13" type="ORF">RN001_009170</name>
</gene>
<dbReference type="FunFam" id="3.40.50.720:FF:000084">
    <property type="entry name" value="Short-chain dehydrogenase reductase"/>
    <property type="match status" value="3"/>
</dbReference>
<organism evidence="13 14">
    <name type="scientific">Aquatica leii</name>
    <dbReference type="NCBI Taxonomy" id="1421715"/>
    <lineage>
        <taxon>Eukaryota</taxon>
        <taxon>Metazoa</taxon>
        <taxon>Ecdysozoa</taxon>
        <taxon>Arthropoda</taxon>
        <taxon>Hexapoda</taxon>
        <taxon>Insecta</taxon>
        <taxon>Pterygota</taxon>
        <taxon>Neoptera</taxon>
        <taxon>Endopterygota</taxon>
        <taxon>Coleoptera</taxon>
        <taxon>Polyphaga</taxon>
        <taxon>Elateriformia</taxon>
        <taxon>Elateroidea</taxon>
        <taxon>Lampyridae</taxon>
        <taxon>Luciolinae</taxon>
        <taxon>Aquatica</taxon>
    </lineage>
</organism>
<dbReference type="PANTHER" id="PTHR43943:SF2">
    <property type="entry name" value="DEHYDROGENASE_REDUCTASE 4"/>
    <property type="match status" value="1"/>
</dbReference>
<evidence type="ECO:0000256" key="4">
    <source>
        <dbReference type="ARBA" id="ARBA00022490"/>
    </source>
</evidence>
<evidence type="ECO:0000256" key="6">
    <source>
        <dbReference type="ARBA" id="ARBA00022777"/>
    </source>
</evidence>
<evidence type="ECO:0000256" key="2">
    <source>
        <dbReference type="ARBA" id="ARBA00006219"/>
    </source>
</evidence>
<keyword evidence="7" id="KW-0560">Oxidoreductase</keyword>
<dbReference type="EMBL" id="JARPUR010000004">
    <property type="protein sequence ID" value="KAK4876664.1"/>
    <property type="molecule type" value="Genomic_DNA"/>
</dbReference>
<evidence type="ECO:0000256" key="5">
    <source>
        <dbReference type="ARBA" id="ARBA00022679"/>
    </source>
</evidence>
<evidence type="ECO:0000256" key="9">
    <source>
        <dbReference type="ARBA" id="ARBA00037368"/>
    </source>
</evidence>
<keyword evidence="14" id="KW-1185">Reference proteome</keyword>
<evidence type="ECO:0000256" key="7">
    <source>
        <dbReference type="ARBA" id="ARBA00023002"/>
    </source>
</evidence>
<dbReference type="FunFam" id="3.30.200.20:FF:000549">
    <property type="entry name" value="hydroxylysine kinase"/>
    <property type="match status" value="1"/>
</dbReference>
<dbReference type="InterPro" id="IPR020904">
    <property type="entry name" value="Sc_DH/Rdtase_CS"/>
</dbReference>
<dbReference type="Pfam" id="PF00106">
    <property type="entry name" value="adh_short"/>
    <property type="match status" value="1"/>
</dbReference>
<evidence type="ECO:0000256" key="11">
    <source>
        <dbReference type="ARBA" id="ARBA00040505"/>
    </source>
</evidence>
<keyword evidence="4" id="KW-0963">Cytoplasm</keyword>
<feature type="domain" description="Aminoglycoside phosphotransferase" evidence="12">
    <location>
        <begin position="62"/>
        <end position="266"/>
    </location>
</feature>
<keyword evidence="6" id="KW-0418">Kinase</keyword>
<dbReference type="EC" id="2.7.1.81" evidence="10"/>
<evidence type="ECO:0000256" key="10">
    <source>
        <dbReference type="ARBA" id="ARBA00038873"/>
    </source>
</evidence>
<comment type="subcellular location">
    <subcellularLocation>
        <location evidence="1">Cytoplasm</location>
    </subcellularLocation>
</comment>
<accession>A0AAN7PTH3</accession>
<dbReference type="Gene3D" id="3.30.200.20">
    <property type="entry name" value="Phosphorylase Kinase, domain 1"/>
    <property type="match status" value="1"/>
</dbReference>
<evidence type="ECO:0000256" key="1">
    <source>
        <dbReference type="ARBA" id="ARBA00004496"/>
    </source>
</evidence>
<dbReference type="PANTHER" id="PTHR43943">
    <property type="entry name" value="DEHYDROGENASE/REDUCTASE (SDR FAMILY) MEMBER 4"/>
    <property type="match status" value="1"/>
</dbReference>
<dbReference type="PRINTS" id="PR00081">
    <property type="entry name" value="GDHRDH"/>
</dbReference>
<comment type="function">
    <text evidence="9">Catalyzes the GTP-dependent phosphorylation of 5-hydroxy-L-lysine.</text>
</comment>